<evidence type="ECO:0000259" key="1">
    <source>
        <dbReference type="Pfam" id="PF01612"/>
    </source>
</evidence>
<name>A0A6A6UTJ8_9PEZI</name>
<dbReference type="InterPro" id="IPR012337">
    <property type="entry name" value="RNaseH-like_sf"/>
</dbReference>
<keyword evidence="3" id="KW-1185">Reference proteome</keyword>
<dbReference type="GO" id="GO:0008408">
    <property type="term" value="F:3'-5' exonuclease activity"/>
    <property type="evidence" value="ECO:0007669"/>
    <property type="project" value="InterPro"/>
</dbReference>
<dbReference type="EMBL" id="MU004230">
    <property type="protein sequence ID" value="KAF2674803.1"/>
    <property type="molecule type" value="Genomic_DNA"/>
</dbReference>
<accession>A0A6A6UTJ8</accession>
<evidence type="ECO:0000313" key="2">
    <source>
        <dbReference type="EMBL" id="KAF2674803.1"/>
    </source>
</evidence>
<dbReference type="PANTHER" id="PTHR43040">
    <property type="entry name" value="RIBONUCLEASE D"/>
    <property type="match status" value="1"/>
</dbReference>
<dbReference type="GO" id="GO:0003676">
    <property type="term" value="F:nucleic acid binding"/>
    <property type="evidence" value="ECO:0007669"/>
    <property type="project" value="InterPro"/>
</dbReference>
<dbReference type="Gene3D" id="3.30.420.10">
    <property type="entry name" value="Ribonuclease H-like superfamily/Ribonuclease H"/>
    <property type="match status" value="1"/>
</dbReference>
<dbReference type="GO" id="GO:0006139">
    <property type="term" value="P:nucleobase-containing compound metabolic process"/>
    <property type="evidence" value="ECO:0007669"/>
    <property type="project" value="InterPro"/>
</dbReference>
<dbReference type="OrthoDB" id="26838at2759"/>
<sequence length="270" mass="29724">MTVKPVIPKIINAAGQIRELVDQVVALHGGPEVSKPTMYIDLEGEQLSREGTISIFTLLLDTGDASLTTYLIDVHQLGAQAFDTAGTQQNLTLKDILQDARIPKAFWDVRNDSDALFALFGVALQGVVDIQLMENAARATTKSRRFVGSLENYVQKVYLGGSVFASGWGAAKVKGKDLFDPDRGGSFEALNERPMSDDIVSYCVGDVQVLPELWNRLHGGDESWLKIVGRRTEERVIASQEPNYQPVGTYKSLAPWSPNENDHLNYLVSN</sequence>
<reference evidence="2" key="1">
    <citation type="journal article" date="2020" name="Stud. Mycol.">
        <title>101 Dothideomycetes genomes: a test case for predicting lifestyles and emergence of pathogens.</title>
        <authorList>
            <person name="Haridas S."/>
            <person name="Albert R."/>
            <person name="Binder M."/>
            <person name="Bloem J."/>
            <person name="Labutti K."/>
            <person name="Salamov A."/>
            <person name="Andreopoulos B."/>
            <person name="Baker S."/>
            <person name="Barry K."/>
            <person name="Bills G."/>
            <person name="Bluhm B."/>
            <person name="Cannon C."/>
            <person name="Castanera R."/>
            <person name="Culley D."/>
            <person name="Daum C."/>
            <person name="Ezra D."/>
            <person name="Gonzalez J."/>
            <person name="Henrissat B."/>
            <person name="Kuo A."/>
            <person name="Liang C."/>
            <person name="Lipzen A."/>
            <person name="Lutzoni F."/>
            <person name="Magnuson J."/>
            <person name="Mondo S."/>
            <person name="Nolan M."/>
            <person name="Ohm R."/>
            <person name="Pangilinan J."/>
            <person name="Park H.-J."/>
            <person name="Ramirez L."/>
            <person name="Alfaro M."/>
            <person name="Sun H."/>
            <person name="Tritt A."/>
            <person name="Yoshinaga Y."/>
            <person name="Zwiers L.-H."/>
            <person name="Turgeon B."/>
            <person name="Goodwin S."/>
            <person name="Spatafora J."/>
            <person name="Crous P."/>
            <person name="Grigoriev I."/>
        </authorList>
    </citation>
    <scope>NUCLEOTIDE SEQUENCE</scope>
    <source>
        <strain evidence="2">CBS 115976</strain>
    </source>
</reference>
<dbReference type="SUPFAM" id="SSF53098">
    <property type="entry name" value="Ribonuclease H-like"/>
    <property type="match status" value="1"/>
</dbReference>
<dbReference type="InterPro" id="IPR002562">
    <property type="entry name" value="3'-5'_exonuclease_dom"/>
</dbReference>
<organism evidence="2 3">
    <name type="scientific">Microthyrium microscopicum</name>
    <dbReference type="NCBI Taxonomy" id="703497"/>
    <lineage>
        <taxon>Eukaryota</taxon>
        <taxon>Fungi</taxon>
        <taxon>Dikarya</taxon>
        <taxon>Ascomycota</taxon>
        <taxon>Pezizomycotina</taxon>
        <taxon>Dothideomycetes</taxon>
        <taxon>Dothideomycetes incertae sedis</taxon>
        <taxon>Microthyriales</taxon>
        <taxon>Microthyriaceae</taxon>
        <taxon>Microthyrium</taxon>
    </lineage>
</organism>
<protein>
    <recommendedName>
        <fullName evidence="1">3'-5' exonuclease domain-containing protein</fullName>
    </recommendedName>
</protein>
<dbReference type="Pfam" id="PF01612">
    <property type="entry name" value="DNA_pol_A_exo1"/>
    <property type="match status" value="1"/>
</dbReference>
<dbReference type="InterPro" id="IPR036397">
    <property type="entry name" value="RNaseH_sf"/>
</dbReference>
<feature type="domain" description="3'-5' exonuclease" evidence="1">
    <location>
        <begin position="38"/>
        <end position="217"/>
    </location>
</feature>
<dbReference type="PANTHER" id="PTHR43040:SF1">
    <property type="entry name" value="RIBONUCLEASE D"/>
    <property type="match status" value="1"/>
</dbReference>
<proteinExistence type="predicted"/>
<dbReference type="Proteomes" id="UP000799302">
    <property type="component" value="Unassembled WGS sequence"/>
</dbReference>
<evidence type="ECO:0000313" key="3">
    <source>
        <dbReference type="Proteomes" id="UP000799302"/>
    </source>
</evidence>
<gene>
    <name evidence="2" type="ORF">BT63DRAFT_408955</name>
</gene>
<dbReference type="AlphaFoldDB" id="A0A6A6UTJ8"/>